<accession>A0A031LN04</accession>
<organism evidence="1 2">
    <name type="scientific">Candidatus Acidianus copahuensis</name>
    <dbReference type="NCBI Taxonomy" id="1160895"/>
    <lineage>
        <taxon>Archaea</taxon>
        <taxon>Thermoproteota</taxon>
        <taxon>Thermoprotei</taxon>
        <taxon>Sulfolobales</taxon>
        <taxon>Sulfolobaceae</taxon>
        <taxon>Acidianus</taxon>
    </lineage>
</organism>
<dbReference type="AlphaFoldDB" id="A0A031LN04"/>
<dbReference type="Gene3D" id="3.40.1190.20">
    <property type="match status" value="1"/>
</dbReference>
<dbReference type="STRING" id="1160895.CM19_08580"/>
<comment type="caution">
    <text evidence="1">The sequence shown here is derived from an EMBL/GenBank/DDBJ whole genome shotgun (WGS) entry which is preliminary data.</text>
</comment>
<evidence type="ECO:0000313" key="1">
    <source>
        <dbReference type="EMBL" id="EZQ04760.1"/>
    </source>
</evidence>
<name>A0A031LN04_9CREN</name>
<sequence>MRTRIAIVGSYTIDEIKLDDKVTESPGGSPVYSSLGVISAGGKPVVYSAKGKDFKFNVSALIEEGDIQTVEKSLRFKIEINSSGRRLILQHSIGKMTINWSKIKNNNGVIVSPVCNEVDPNGFIDVDIPIALDVQGFIRNCVEDQEISYTRLNLPRRKYTVIHSNYDEMQYGNFTVKELLNLGAQEVIISYGDKGFSLFYGDSERRYFTRQPGNVNVGNGDYLLAAYFTLRLRGYTEVEAGEEALELTENFSNFGPKLMLPPT</sequence>
<evidence type="ECO:0008006" key="3">
    <source>
        <dbReference type="Google" id="ProtNLM"/>
    </source>
</evidence>
<keyword evidence="2" id="KW-1185">Reference proteome</keyword>
<dbReference type="SUPFAM" id="SSF53613">
    <property type="entry name" value="Ribokinase-like"/>
    <property type="match status" value="1"/>
</dbReference>
<reference evidence="1 2" key="1">
    <citation type="submission" date="2014-03" db="EMBL/GenBank/DDBJ databases">
        <title>Draft genome sequence of the novel thermoacidophilic archaea Acidianus copahuensis ALE1 strain, isolated from Copahue volcanic area in Neuquen Argentina.</title>
        <authorList>
            <person name="Urbieta M.S."/>
            <person name="Rascovan N."/>
            <person name="Castro C."/>
            <person name="Revale S."/>
            <person name="Giaveno M.A."/>
            <person name="Vazquez M.P."/>
            <person name="Donati E.R."/>
        </authorList>
    </citation>
    <scope>NUCLEOTIDE SEQUENCE [LARGE SCALE GENOMIC DNA]</scope>
    <source>
        <strain evidence="1 2">ALE1</strain>
    </source>
</reference>
<evidence type="ECO:0000313" key="2">
    <source>
        <dbReference type="Proteomes" id="UP000024332"/>
    </source>
</evidence>
<dbReference type="InterPro" id="IPR029056">
    <property type="entry name" value="Ribokinase-like"/>
</dbReference>
<dbReference type="EMBL" id="JFZT01000045">
    <property type="protein sequence ID" value="EZQ04760.1"/>
    <property type="molecule type" value="Genomic_DNA"/>
</dbReference>
<dbReference type="Proteomes" id="UP000024332">
    <property type="component" value="Unassembled WGS sequence"/>
</dbReference>
<gene>
    <name evidence="1" type="ORF">CM19_08580</name>
</gene>
<protein>
    <recommendedName>
        <fullName evidence="3">Carbohydrate kinase PfkB domain-containing protein</fullName>
    </recommendedName>
</protein>
<proteinExistence type="predicted"/>